<dbReference type="RefSeq" id="WP_119085255.1">
    <property type="nucleotide sequence ID" value="NZ_QXIY01000009.1"/>
</dbReference>
<accession>A0A398DT43</accession>
<proteinExistence type="predicted"/>
<dbReference type="Proteomes" id="UP000266113">
    <property type="component" value="Unassembled WGS sequence"/>
</dbReference>
<comment type="caution">
    <text evidence="1">The sequence shown here is derived from an EMBL/GenBank/DDBJ whole genome shotgun (WGS) entry which is preliminary data.</text>
</comment>
<keyword evidence="2" id="KW-1185">Reference proteome</keyword>
<evidence type="ECO:0000313" key="1">
    <source>
        <dbReference type="EMBL" id="RIE17229.1"/>
    </source>
</evidence>
<organism evidence="1 2">
    <name type="scientific">Candidatus Cryosericum septentrionale</name>
    <dbReference type="NCBI Taxonomy" id="2290913"/>
    <lineage>
        <taxon>Bacteria</taxon>
        <taxon>Pseudomonadati</taxon>
        <taxon>Caldisericota/Cryosericota group</taxon>
        <taxon>Candidatus Cryosericota</taxon>
        <taxon>Candidatus Cryosericia</taxon>
        <taxon>Candidatus Cryosericales</taxon>
        <taxon>Candidatus Cryosericaceae</taxon>
        <taxon>Candidatus Cryosericum</taxon>
    </lineage>
</organism>
<evidence type="ECO:0000313" key="2">
    <source>
        <dbReference type="Proteomes" id="UP000266113"/>
    </source>
</evidence>
<sequence length="93" mass="9680">MTEYCWSFGRERRSGNGARDVGTWKPTTVTGQACLTAGKTATTAVLGDNCESARIAGASASTSPCRNRNAAADDMKAVKLTFDTNTVSLKGGS</sequence>
<gene>
    <name evidence="1" type="ORF">SMC1_02605</name>
</gene>
<dbReference type="AlphaFoldDB" id="A0A398DT43"/>
<reference evidence="1 2" key="1">
    <citation type="submission" date="2018-09" db="EMBL/GenBank/DDBJ databases">
        <title>Discovery and Ecogenomic Context for Candidatus Cryosericales, a Global Caldiserica Order Active in Thawing Permafrost.</title>
        <authorList>
            <person name="Martinez M.A."/>
            <person name="Woodcroft B.J."/>
            <person name="Ignacio Espinoza J.C."/>
            <person name="Zayed A."/>
            <person name="Singleton C.M."/>
            <person name="Boyd J."/>
            <person name="Li Y.-F."/>
            <person name="Purvine S."/>
            <person name="Maughan H."/>
            <person name="Hodgkins S.B."/>
            <person name="Anderson D."/>
            <person name="Sederholm M."/>
            <person name="Temperton B."/>
            <person name="Saleska S.R."/>
            <person name="Tyson G.W."/>
            <person name="Rich V.I."/>
        </authorList>
    </citation>
    <scope>NUCLEOTIDE SEQUENCE [LARGE SCALE GENOMIC DNA]</scope>
    <source>
        <strain evidence="1 2">SMC1</strain>
    </source>
</reference>
<dbReference type="EMBL" id="QXIY01000009">
    <property type="protein sequence ID" value="RIE17229.1"/>
    <property type="molecule type" value="Genomic_DNA"/>
</dbReference>
<name>A0A398DT43_9BACT</name>
<protein>
    <submittedName>
        <fullName evidence="1">Uncharacterized protein</fullName>
    </submittedName>
</protein>